<dbReference type="Proteomes" id="UP001157017">
    <property type="component" value="Unassembled WGS sequence"/>
</dbReference>
<dbReference type="Gene3D" id="3.30.300.130">
    <property type="entry name" value="Fe-S cluster assembly (FSCA)"/>
    <property type="match status" value="1"/>
</dbReference>
<evidence type="ECO:0000313" key="4">
    <source>
        <dbReference type="Proteomes" id="UP001157017"/>
    </source>
</evidence>
<sequence>MLTLADLGVLRSVELDGEHLVVTITPTYTGCPAMATMRADLLVALRRNGFDDVEVRTSLSPAWSTDWLTERGRRALAEHGIAPPGPARPASSGPVPLVLGTRAPSVRCPRCGSLDTREPVALRIDRLQVAARVPRLRGALRPLQGAWRDHRGAEPGTGGSRRVPPAVRGPRRAVVRRRRSRDLRRAGRAWPRSSPSGPGSR</sequence>
<dbReference type="EMBL" id="BSUZ01000001">
    <property type="protein sequence ID" value="GMA86519.1"/>
    <property type="molecule type" value="Genomic_DNA"/>
</dbReference>
<dbReference type="InterPro" id="IPR034904">
    <property type="entry name" value="FSCA_dom_sf"/>
</dbReference>
<dbReference type="InterPro" id="IPR011883">
    <property type="entry name" value="PaaD-like"/>
</dbReference>
<feature type="compositionally biased region" description="Basic residues" evidence="1">
    <location>
        <begin position="169"/>
        <end position="182"/>
    </location>
</feature>
<dbReference type="PANTHER" id="PTHR42831">
    <property type="entry name" value="FE-S PROTEIN MATURATION AUXILIARY FACTOR YITW"/>
    <property type="match status" value="1"/>
</dbReference>
<keyword evidence="4" id="KW-1185">Reference proteome</keyword>
<feature type="domain" description="MIP18 family-like" evidence="2">
    <location>
        <begin position="3"/>
        <end position="55"/>
    </location>
</feature>
<dbReference type="InterPro" id="IPR052339">
    <property type="entry name" value="Fe-S_Maturation_MIP18"/>
</dbReference>
<comment type="caution">
    <text evidence="3">The sequence shown here is derived from an EMBL/GenBank/DDBJ whole genome shotgun (WGS) entry which is preliminary data.</text>
</comment>
<dbReference type="InterPro" id="IPR002744">
    <property type="entry name" value="MIP18-like"/>
</dbReference>
<dbReference type="Pfam" id="PF01883">
    <property type="entry name" value="FeS_assembly_P"/>
    <property type="match status" value="1"/>
</dbReference>
<proteinExistence type="predicted"/>
<feature type="region of interest" description="Disordered" evidence="1">
    <location>
        <begin position="147"/>
        <end position="201"/>
    </location>
</feature>
<dbReference type="NCBIfam" id="TIGR02159">
    <property type="entry name" value="PA_CoA_Oxy4"/>
    <property type="match status" value="1"/>
</dbReference>
<name>A0ABQ6JFD7_9ACTN</name>
<reference evidence="4" key="1">
    <citation type="journal article" date="2019" name="Int. J. Syst. Evol. Microbiol.">
        <title>The Global Catalogue of Microorganisms (GCM) 10K type strain sequencing project: providing services to taxonomists for standard genome sequencing and annotation.</title>
        <authorList>
            <consortium name="The Broad Institute Genomics Platform"/>
            <consortium name="The Broad Institute Genome Sequencing Center for Infectious Disease"/>
            <person name="Wu L."/>
            <person name="Ma J."/>
        </authorList>
    </citation>
    <scope>NUCLEOTIDE SEQUENCE [LARGE SCALE GENOMIC DNA]</scope>
    <source>
        <strain evidence="4">NBRC 108730</strain>
    </source>
</reference>
<protein>
    <recommendedName>
        <fullName evidence="2">MIP18 family-like domain-containing protein</fullName>
    </recommendedName>
</protein>
<organism evidence="3 4">
    <name type="scientific">Angustibacter aerolatus</name>
    <dbReference type="NCBI Taxonomy" id="1162965"/>
    <lineage>
        <taxon>Bacteria</taxon>
        <taxon>Bacillati</taxon>
        <taxon>Actinomycetota</taxon>
        <taxon>Actinomycetes</taxon>
        <taxon>Kineosporiales</taxon>
        <taxon>Kineosporiaceae</taxon>
    </lineage>
</organism>
<evidence type="ECO:0000259" key="2">
    <source>
        <dbReference type="Pfam" id="PF01883"/>
    </source>
</evidence>
<evidence type="ECO:0000313" key="3">
    <source>
        <dbReference type="EMBL" id="GMA86519.1"/>
    </source>
</evidence>
<dbReference type="SUPFAM" id="SSF117916">
    <property type="entry name" value="Fe-S cluster assembly (FSCA) domain-like"/>
    <property type="match status" value="1"/>
</dbReference>
<gene>
    <name evidence="3" type="ORF">GCM10025868_17690</name>
</gene>
<feature type="compositionally biased region" description="Low complexity" evidence="1">
    <location>
        <begin position="188"/>
        <end position="201"/>
    </location>
</feature>
<evidence type="ECO:0000256" key="1">
    <source>
        <dbReference type="SAM" id="MobiDB-lite"/>
    </source>
</evidence>
<dbReference type="PANTHER" id="PTHR42831:SF3">
    <property type="entry name" value="1,2-PHENYLACETYL-COA EPOXIDASE, SUBUNIT D-RELATED"/>
    <property type="match status" value="1"/>
</dbReference>
<accession>A0ABQ6JFD7</accession>